<dbReference type="Proteomes" id="UP001150217">
    <property type="component" value="Unassembled WGS sequence"/>
</dbReference>
<evidence type="ECO:0000256" key="1">
    <source>
        <dbReference type="SAM" id="MobiDB-lite"/>
    </source>
</evidence>
<accession>A0ABQ8V7R6</accession>
<gene>
    <name evidence="2" type="ORF">C8R41DRAFT_869594</name>
</gene>
<keyword evidence="3" id="KW-1185">Reference proteome</keyword>
<feature type="region of interest" description="Disordered" evidence="1">
    <location>
        <begin position="84"/>
        <end position="107"/>
    </location>
</feature>
<organism evidence="2 3">
    <name type="scientific">Lentinula lateritia</name>
    <dbReference type="NCBI Taxonomy" id="40482"/>
    <lineage>
        <taxon>Eukaryota</taxon>
        <taxon>Fungi</taxon>
        <taxon>Dikarya</taxon>
        <taxon>Basidiomycota</taxon>
        <taxon>Agaricomycotina</taxon>
        <taxon>Agaricomycetes</taxon>
        <taxon>Agaricomycetidae</taxon>
        <taxon>Agaricales</taxon>
        <taxon>Marasmiineae</taxon>
        <taxon>Omphalotaceae</taxon>
        <taxon>Lentinula</taxon>
    </lineage>
</organism>
<dbReference type="EMBL" id="JANVFT010000068">
    <property type="protein sequence ID" value="KAJ4477105.1"/>
    <property type="molecule type" value="Genomic_DNA"/>
</dbReference>
<comment type="caution">
    <text evidence="2">The sequence shown here is derived from an EMBL/GenBank/DDBJ whole genome shotgun (WGS) entry which is preliminary data.</text>
</comment>
<sequence length="107" mass="11567">MENSPPEELGALTLLHKACITVTEAFLRKYSSSPLKAITSNHATRVTVPEVTEYLSAEDEWDSSEVINNTAVAPLVPGGQEYKREELSSSHVGAAVSPVTRSEPKDV</sequence>
<evidence type="ECO:0000313" key="3">
    <source>
        <dbReference type="Proteomes" id="UP001150217"/>
    </source>
</evidence>
<name>A0ABQ8V7R6_9AGAR</name>
<protein>
    <submittedName>
        <fullName evidence="2">Uncharacterized protein</fullName>
    </submittedName>
</protein>
<proteinExistence type="predicted"/>
<reference evidence="2" key="1">
    <citation type="submission" date="2022-08" db="EMBL/GenBank/DDBJ databases">
        <title>A Global Phylogenomic Analysis of the Shiitake Genus Lentinula.</title>
        <authorList>
            <consortium name="DOE Joint Genome Institute"/>
            <person name="Sierra-Patev S."/>
            <person name="Min B."/>
            <person name="Naranjo-Ortiz M."/>
            <person name="Looney B."/>
            <person name="Konkel Z."/>
            <person name="Slot J.C."/>
            <person name="Sakamoto Y."/>
            <person name="Steenwyk J.L."/>
            <person name="Rokas A."/>
            <person name="Carro J."/>
            <person name="Camarero S."/>
            <person name="Ferreira P."/>
            <person name="Molpeceres G."/>
            <person name="Ruiz-Duenas F.J."/>
            <person name="Serrano A."/>
            <person name="Henrissat B."/>
            <person name="Drula E."/>
            <person name="Hughes K.W."/>
            <person name="Mata J.L."/>
            <person name="Ishikawa N.K."/>
            <person name="Vargas-Isla R."/>
            <person name="Ushijima S."/>
            <person name="Smith C.A."/>
            <person name="Ahrendt S."/>
            <person name="Andreopoulos W."/>
            <person name="He G."/>
            <person name="Labutti K."/>
            <person name="Lipzen A."/>
            <person name="Ng V."/>
            <person name="Riley R."/>
            <person name="Sandor L."/>
            <person name="Barry K."/>
            <person name="Martinez A.T."/>
            <person name="Xiao Y."/>
            <person name="Gibbons J.G."/>
            <person name="Terashima K."/>
            <person name="Grigoriev I.V."/>
            <person name="Hibbett D.S."/>
        </authorList>
    </citation>
    <scope>NUCLEOTIDE SEQUENCE</scope>
    <source>
        <strain evidence="2">RHP3577 ss4</strain>
    </source>
</reference>
<evidence type="ECO:0000313" key="2">
    <source>
        <dbReference type="EMBL" id="KAJ4477105.1"/>
    </source>
</evidence>